<dbReference type="Gene3D" id="1.10.10.10">
    <property type="entry name" value="Winged helix-like DNA-binding domain superfamily/Winged helix DNA-binding domain"/>
    <property type="match status" value="1"/>
</dbReference>
<accession>A0ABR7LCL2</accession>
<dbReference type="NCBIfam" id="NF005568">
    <property type="entry name" value="PRK07239.1"/>
    <property type="match status" value="1"/>
</dbReference>
<keyword evidence="4" id="KW-0456">Lyase</keyword>
<dbReference type="Gene3D" id="3.40.50.10090">
    <property type="match status" value="2"/>
</dbReference>
<dbReference type="InterPro" id="IPR001867">
    <property type="entry name" value="OmpR/PhoB-type_DNA-bd"/>
</dbReference>
<sequence>MLLEVPEVTESQISPLAGYTIGVTAARRADELGALMERRGATVLHGAAIRIIPLADDSDLLAATTNLLEGGPVDFAVATTGIGFRGWIEAADGWGLGQRLLDVLRKADVLARGPKAKGAVRAAGLVEKWSPESEASAELLDYLLDVGVEGKRVAVQLHGEPLREFVEALRSAGAEVVEIPVYRWTGPVDPGPLERLIDAVLAGQVDAITFTSAPAAASVLETADRLGRLEPLLEALRERVLVVGVGSITAGPLTSLGVPVVCPERARIGALVRELAVTLPQRAVRLSIEGRDLELRGQAVVFDGELRPVPPAPMALLRALAATPGRVLSRPALAGVLRRHSGREAGVDEHAVETAVGRLRAALGDPSLVQTVVKRGYRLAVPLA</sequence>
<dbReference type="EMBL" id="JABVED010000016">
    <property type="protein sequence ID" value="MBC6450420.1"/>
    <property type="molecule type" value="Genomic_DNA"/>
</dbReference>
<evidence type="ECO:0000256" key="2">
    <source>
        <dbReference type="PROSITE-ProRule" id="PRU01091"/>
    </source>
</evidence>
<keyword evidence="5" id="KW-1185">Reference proteome</keyword>
<dbReference type="PANTHER" id="PTHR40082">
    <property type="entry name" value="BLR5956 PROTEIN"/>
    <property type="match status" value="1"/>
</dbReference>
<evidence type="ECO:0000256" key="1">
    <source>
        <dbReference type="ARBA" id="ARBA00023125"/>
    </source>
</evidence>
<protein>
    <submittedName>
        <fullName evidence="4">Uroporphyrinogen-III synthase</fullName>
        <ecNumber evidence="4">4.2.1.75</ecNumber>
    </submittedName>
</protein>
<dbReference type="CDD" id="cd00383">
    <property type="entry name" value="trans_reg_C"/>
    <property type="match status" value="1"/>
</dbReference>
<evidence type="ECO:0000313" key="4">
    <source>
        <dbReference type="EMBL" id="MBC6450420.1"/>
    </source>
</evidence>
<dbReference type="InterPro" id="IPR039793">
    <property type="entry name" value="UROS/Hem4"/>
</dbReference>
<name>A0ABR7LCL2_9PSEU</name>
<dbReference type="GO" id="GO:0004852">
    <property type="term" value="F:uroporphyrinogen-III synthase activity"/>
    <property type="evidence" value="ECO:0007669"/>
    <property type="project" value="UniProtKB-EC"/>
</dbReference>
<dbReference type="PANTHER" id="PTHR40082:SF1">
    <property type="entry name" value="BLR5956 PROTEIN"/>
    <property type="match status" value="1"/>
</dbReference>
<dbReference type="EC" id="4.2.1.75" evidence="4"/>
<dbReference type="SUPFAM" id="SSF69618">
    <property type="entry name" value="HemD-like"/>
    <property type="match status" value="1"/>
</dbReference>
<keyword evidence="1 2" id="KW-0238">DNA-binding</keyword>
<dbReference type="CDD" id="cd06578">
    <property type="entry name" value="HemD"/>
    <property type="match status" value="1"/>
</dbReference>
<reference evidence="4 5" key="1">
    <citation type="submission" date="2020-06" db="EMBL/GenBank/DDBJ databases">
        <title>Actinokineospora xiongansis sp. nov., isolated from soil of Baiyangdian.</title>
        <authorList>
            <person name="Zhang X."/>
        </authorList>
    </citation>
    <scope>NUCLEOTIDE SEQUENCE [LARGE SCALE GENOMIC DNA]</scope>
    <source>
        <strain evidence="4 5">HBU206404</strain>
    </source>
</reference>
<dbReference type="InterPro" id="IPR016032">
    <property type="entry name" value="Sig_transdc_resp-reg_C-effctor"/>
</dbReference>
<dbReference type="InterPro" id="IPR003754">
    <property type="entry name" value="4pyrrol_synth_uPrphyn_synth"/>
</dbReference>
<dbReference type="InterPro" id="IPR036388">
    <property type="entry name" value="WH-like_DNA-bd_sf"/>
</dbReference>
<dbReference type="SMART" id="SM00862">
    <property type="entry name" value="Trans_reg_C"/>
    <property type="match status" value="1"/>
</dbReference>
<evidence type="ECO:0000259" key="3">
    <source>
        <dbReference type="PROSITE" id="PS51755"/>
    </source>
</evidence>
<gene>
    <name evidence="4" type="ORF">GPZ80_24990</name>
</gene>
<proteinExistence type="predicted"/>
<dbReference type="Pfam" id="PF00486">
    <property type="entry name" value="Trans_reg_C"/>
    <property type="match status" value="1"/>
</dbReference>
<comment type="caution">
    <text evidence="4">The sequence shown here is derived from an EMBL/GenBank/DDBJ whole genome shotgun (WGS) entry which is preliminary data.</text>
</comment>
<dbReference type="Pfam" id="PF02602">
    <property type="entry name" value="HEM4"/>
    <property type="match status" value="1"/>
</dbReference>
<feature type="domain" description="OmpR/PhoB-type" evidence="3">
    <location>
        <begin position="283"/>
        <end position="381"/>
    </location>
</feature>
<feature type="DNA-binding region" description="OmpR/PhoB-type" evidence="2">
    <location>
        <begin position="283"/>
        <end position="381"/>
    </location>
</feature>
<dbReference type="Proteomes" id="UP000734823">
    <property type="component" value="Unassembled WGS sequence"/>
</dbReference>
<dbReference type="PROSITE" id="PS51755">
    <property type="entry name" value="OMPR_PHOB"/>
    <property type="match status" value="1"/>
</dbReference>
<dbReference type="InterPro" id="IPR036108">
    <property type="entry name" value="4pyrrol_syn_uPrphyn_synt_sf"/>
</dbReference>
<evidence type="ECO:0000313" key="5">
    <source>
        <dbReference type="Proteomes" id="UP000734823"/>
    </source>
</evidence>
<dbReference type="SUPFAM" id="SSF46894">
    <property type="entry name" value="C-terminal effector domain of the bipartite response regulators"/>
    <property type="match status" value="1"/>
</dbReference>
<organism evidence="4 5">
    <name type="scientific">Actinokineospora xionganensis</name>
    <dbReference type="NCBI Taxonomy" id="2684470"/>
    <lineage>
        <taxon>Bacteria</taxon>
        <taxon>Bacillati</taxon>
        <taxon>Actinomycetota</taxon>
        <taxon>Actinomycetes</taxon>
        <taxon>Pseudonocardiales</taxon>
        <taxon>Pseudonocardiaceae</taxon>
        <taxon>Actinokineospora</taxon>
    </lineage>
</organism>